<evidence type="ECO:0000256" key="9">
    <source>
        <dbReference type="ARBA" id="ARBA00023015"/>
    </source>
</evidence>
<keyword evidence="7" id="KW-0862">Zinc</keyword>
<dbReference type="GO" id="GO:0005634">
    <property type="term" value="C:nucleus"/>
    <property type="evidence" value="ECO:0007669"/>
    <property type="project" value="UniProtKB-SubCell"/>
</dbReference>
<evidence type="ECO:0000256" key="8">
    <source>
        <dbReference type="ARBA" id="ARBA00022990"/>
    </source>
</evidence>
<dbReference type="GO" id="GO:0000724">
    <property type="term" value="P:double-strand break repair via homologous recombination"/>
    <property type="evidence" value="ECO:0007669"/>
    <property type="project" value="TreeGrafter"/>
</dbReference>
<comment type="caution">
    <text evidence="13">The sequence shown here is derived from an EMBL/GenBank/DDBJ whole genome shotgun (WGS) entry which is preliminary data.</text>
</comment>
<dbReference type="InterPro" id="IPR016181">
    <property type="entry name" value="Acyl_CoA_acyltransferase"/>
</dbReference>
<evidence type="ECO:0000256" key="3">
    <source>
        <dbReference type="ARBA" id="ARBA00013184"/>
    </source>
</evidence>
<evidence type="ECO:0000313" key="14">
    <source>
        <dbReference type="Proteomes" id="UP001152795"/>
    </source>
</evidence>
<evidence type="ECO:0000256" key="12">
    <source>
        <dbReference type="ARBA" id="ARBA00023315"/>
    </source>
</evidence>
<keyword evidence="11" id="KW-0539">Nucleus</keyword>
<protein>
    <recommendedName>
        <fullName evidence="3">histone acetyltransferase</fullName>
        <ecNumber evidence="3">2.3.1.48</ecNumber>
    </recommendedName>
</protein>
<sequence>EKESTEDYNVACILTLPQYQRKGYGKLLIEFSYELSKFENKTGTPEKPLSDLGLLSYRSYWSQTILEILINLESDDGNQPSITINDICERTSIRKEDVVSTLQYLGLIQYYKGQYILTFTKDIVEGHKRAMIKRKLRIDPKFLHWTPKDWAKRGKW</sequence>
<name>A0A6S7LJ66_PARCT</name>
<reference evidence="13" key="1">
    <citation type="submission" date="2020-04" db="EMBL/GenBank/DDBJ databases">
        <authorList>
            <person name="Alioto T."/>
            <person name="Alioto T."/>
            <person name="Gomez Garrido J."/>
        </authorList>
    </citation>
    <scope>NUCLEOTIDE SEQUENCE</scope>
    <source>
        <strain evidence="13">A484AB</strain>
    </source>
</reference>
<evidence type="ECO:0000313" key="13">
    <source>
        <dbReference type="EMBL" id="CAB4037823.1"/>
    </source>
</evidence>
<dbReference type="InterPro" id="IPR050603">
    <property type="entry name" value="MYST_HAT"/>
</dbReference>
<dbReference type="GO" id="GO:0008270">
    <property type="term" value="F:zinc ion binding"/>
    <property type="evidence" value="ECO:0007669"/>
    <property type="project" value="UniProtKB-KW"/>
</dbReference>
<organism evidence="13 14">
    <name type="scientific">Paramuricea clavata</name>
    <name type="common">Red gorgonian</name>
    <name type="synonym">Violescent sea-whip</name>
    <dbReference type="NCBI Taxonomy" id="317549"/>
    <lineage>
        <taxon>Eukaryota</taxon>
        <taxon>Metazoa</taxon>
        <taxon>Cnidaria</taxon>
        <taxon>Anthozoa</taxon>
        <taxon>Octocorallia</taxon>
        <taxon>Malacalcyonacea</taxon>
        <taxon>Plexauridae</taxon>
        <taxon>Paramuricea</taxon>
    </lineage>
</organism>
<keyword evidence="10" id="KW-0804">Transcription</keyword>
<comment type="subcellular location">
    <subcellularLocation>
        <location evidence="1">Nucleus</location>
    </subcellularLocation>
</comment>
<dbReference type="Gene3D" id="1.10.10.10">
    <property type="entry name" value="Winged helix-like DNA-binding domain superfamily/Winged helix DNA-binding domain"/>
    <property type="match status" value="1"/>
</dbReference>
<dbReference type="PANTHER" id="PTHR10615">
    <property type="entry name" value="HISTONE ACETYLTRANSFERASE"/>
    <property type="match status" value="1"/>
</dbReference>
<dbReference type="EC" id="2.3.1.48" evidence="3"/>
<dbReference type="FunFam" id="1.10.10.10:FF:000022">
    <property type="entry name" value="Histone acetyltransferase"/>
    <property type="match status" value="1"/>
</dbReference>
<dbReference type="Pfam" id="PF01853">
    <property type="entry name" value="MOZ_SAS"/>
    <property type="match status" value="1"/>
</dbReference>
<proteinExistence type="inferred from homology"/>
<evidence type="ECO:0000256" key="10">
    <source>
        <dbReference type="ARBA" id="ARBA00023163"/>
    </source>
</evidence>
<dbReference type="PROSITE" id="PS51726">
    <property type="entry name" value="MYST_HAT"/>
    <property type="match status" value="1"/>
</dbReference>
<keyword evidence="9" id="KW-0805">Transcription regulation</keyword>
<keyword evidence="4" id="KW-0808">Transferase</keyword>
<dbReference type="GO" id="GO:0006355">
    <property type="term" value="P:regulation of DNA-templated transcription"/>
    <property type="evidence" value="ECO:0007669"/>
    <property type="project" value="InterPro"/>
</dbReference>
<dbReference type="AlphaFoldDB" id="A0A6S7LJ66"/>
<accession>A0A6S7LJ66</accession>
<comment type="similarity">
    <text evidence="2">Belongs to the MYST (SAS/MOZ) family.</text>
</comment>
<keyword evidence="5" id="KW-0479">Metal-binding</keyword>
<dbReference type="PANTHER" id="PTHR10615:SF219">
    <property type="entry name" value="HISTONE ACETYLTRANSFERASE KAT5"/>
    <property type="match status" value="1"/>
</dbReference>
<keyword evidence="8" id="KW-0007">Acetylation</keyword>
<evidence type="ECO:0000256" key="6">
    <source>
        <dbReference type="ARBA" id="ARBA00022771"/>
    </source>
</evidence>
<dbReference type="Proteomes" id="UP001152795">
    <property type="component" value="Unassembled WGS sequence"/>
</dbReference>
<evidence type="ECO:0000256" key="11">
    <source>
        <dbReference type="ARBA" id="ARBA00023242"/>
    </source>
</evidence>
<dbReference type="GO" id="GO:0035267">
    <property type="term" value="C:NuA4 histone acetyltransferase complex"/>
    <property type="evidence" value="ECO:0007669"/>
    <property type="project" value="TreeGrafter"/>
</dbReference>
<keyword evidence="14" id="KW-1185">Reference proteome</keyword>
<keyword evidence="6" id="KW-0863">Zinc-finger</keyword>
<dbReference type="SUPFAM" id="SSF55729">
    <property type="entry name" value="Acyl-CoA N-acyltransferases (Nat)"/>
    <property type="match status" value="1"/>
</dbReference>
<evidence type="ECO:0000256" key="7">
    <source>
        <dbReference type="ARBA" id="ARBA00022833"/>
    </source>
</evidence>
<evidence type="ECO:0000256" key="4">
    <source>
        <dbReference type="ARBA" id="ARBA00022679"/>
    </source>
</evidence>
<dbReference type="InterPro" id="IPR002717">
    <property type="entry name" value="HAT_MYST-type"/>
</dbReference>
<dbReference type="GO" id="GO:0046972">
    <property type="term" value="F:histone H4K16 acetyltransferase activity"/>
    <property type="evidence" value="ECO:0007669"/>
    <property type="project" value="TreeGrafter"/>
</dbReference>
<evidence type="ECO:0000256" key="5">
    <source>
        <dbReference type="ARBA" id="ARBA00022723"/>
    </source>
</evidence>
<keyword evidence="12" id="KW-0012">Acyltransferase</keyword>
<dbReference type="EMBL" id="CACRXK020023504">
    <property type="protein sequence ID" value="CAB4037823.1"/>
    <property type="molecule type" value="Genomic_DNA"/>
</dbReference>
<gene>
    <name evidence="13" type="ORF">PACLA_8A021674</name>
</gene>
<evidence type="ECO:0000256" key="1">
    <source>
        <dbReference type="ARBA" id="ARBA00004123"/>
    </source>
</evidence>
<evidence type="ECO:0000256" key="2">
    <source>
        <dbReference type="ARBA" id="ARBA00010107"/>
    </source>
</evidence>
<feature type="non-terminal residue" evidence="13">
    <location>
        <position position="156"/>
    </location>
</feature>
<dbReference type="OrthoDB" id="787137at2759"/>
<dbReference type="InterPro" id="IPR036388">
    <property type="entry name" value="WH-like_DNA-bd_sf"/>
</dbReference>